<sequence>MAKEIEGQDSKPSEPSAGNQSDEAQPVSQSPPPELPPKTALQSYPSIITTTNHPTQSNKTLIRFLFSLSNLIFFGGTLAGLIVWLYQKYIFPKLKIRTEILVSLRRSTLKSYDKLQESLKSLVQSNPKLYNSAVAILSGKNRQIFPTSSGTQTGDELEEAGKSSNQIEPSEASTTADDKIQVPKNIQFDSTVTIIPSSSSPSPSSSILDENEHQNEINEDQRQSATREEFNQPIIDYLGKIAKGLRKRSENRGRIQTEESDDGQRNESSAGMQLSLEGMESLKTSLKAMSGELADETQLTTRIHQKISASSHPHRAFGLNYWATSFNAARYPDAPPIKNVDEDPYFIALMEFKNQIRALKGVLLNRKKFY</sequence>
<feature type="compositionally biased region" description="Basic and acidic residues" evidence="1">
    <location>
        <begin position="247"/>
        <end position="265"/>
    </location>
</feature>
<feature type="region of interest" description="Disordered" evidence="1">
    <location>
        <begin position="145"/>
        <end position="230"/>
    </location>
</feature>
<evidence type="ECO:0000256" key="1">
    <source>
        <dbReference type="SAM" id="MobiDB-lite"/>
    </source>
</evidence>
<feature type="compositionally biased region" description="Basic and acidic residues" evidence="1">
    <location>
        <begin position="1"/>
        <end position="12"/>
    </location>
</feature>
<feature type="compositionally biased region" description="Basic and acidic residues" evidence="1">
    <location>
        <begin position="210"/>
        <end position="230"/>
    </location>
</feature>
<keyword evidence="2" id="KW-0812">Transmembrane</keyword>
<keyword evidence="2" id="KW-0472">Membrane</keyword>
<accession>A0A180GZN2</accession>
<reference evidence="4" key="4">
    <citation type="submission" date="2025-05" db="UniProtKB">
        <authorList>
            <consortium name="EnsemblFungi"/>
        </authorList>
    </citation>
    <scope>IDENTIFICATION</scope>
    <source>
        <strain evidence="4">isolate 1-1 / race 1 (BBBD)</strain>
    </source>
</reference>
<reference evidence="3" key="1">
    <citation type="submission" date="2009-11" db="EMBL/GenBank/DDBJ databases">
        <authorList>
            <consortium name="The Broad Institute Genome Sequencing Platform"/>
            <person name="Ward D."/>
            <person name="Feldgarden M."/>
            <person name="Earl A."/>
            <person name="Young S.K."/>
            <person name="Zeng Q."/>
            <person name="Koehrsen M."/>
            <person name="Alvarado L."/>
            <person name="Berlin A."/>
            <person name="Bochicchio J."/>
            <person name="Borenstein D."/>
            <person name="Chapman S.B."/>
            <person name="Chen Z."/>
            <person name="Engels R."/>
            <person name="Freedman E."/>
            <person name="Gellesch M."/>
            <person name="Goldberg J."/>
            <person name="Griggs A."/>
            <person name="Gujja S."/>
            <person name="Heilman E."/>
            <person name="Heiman D."/>
            <person name="Hepburn T."/>
            <person name="Howarth C."/>
            <person name="Jen D."/>
            <person name="Larson L."/>
            <person name="Lewis B."/>
            <person name="Mehta T."/>
            <person name="Park D."/>
            <person name="Pearson M."/>
            <person name="Roberts A."/>
            <person name="Saif S."/>
            <person name="Shea T."/>
            <person name="Shenoy N."/>
            <person name="Sisk P."/>
            <person name="Stolte C."/>
            <person name="Sykes S."/>
            <person name="Thomson T."/>
            <person name="Walk T."/>
            <person name="White J."/>
            <person name="Yandava C."/>
            <person name="Izard J."/>
            <person name="Baranova O.V."/>
            <person name="Blanton J.M."/>
            <person name="Tanner A.C."/>
            <person name="Dewhirst F.E."/>
            <person name="Haas B."/>
            <person name="Nusbaum C."/>
            <person name="Birren B."/>
        </authorList>
    </citation>
    <scope>NUCLEOTIDE SEQUENCE [LARGE SCALE GENOMIC DNA]</scope>
    <source>
        <strain evidence="3">1-1 BBBD Race 1</strain>
    </source>
</reference>
<feature type="transmembrane region" description="Helical" evidence="2">
    <location>
        <begin position="64"/>
        <end position="86"/>
    </location>
</feature>
<dbReference type="EnsemblFungi" id="PTTG_01122-t43_1">
    <property type="protein sequence ID" value="PTTG_01122-t43_1-p1"/>
    <property type="gene ID" value="PTTG_01122"/>
</dbReference>
<feature type="compositionally biased region" description="Polar residues" evidence="1">
    <location>
        <begin position="145"/>
        <end position="154"/>
    </location>
</feature>
<dbReference type="Proteomes" id="UP000005240">
    <property type="component" value="Unassembled WGS sequence"/>
</dbReference>
<dbReference type="STRING" id="630390.A0A180GZN2"/>
<name>A0A180GZN2_PUCT1</name>
<evidence type="ECO:0000313" key="3">
    <source>
        <dbReference type="EMBL" id="OAV97712.1"/>
    </source>
</evidence>
<dbReference type="VEuPathDB" id="FungiDB:PTTG_01122"/>
<proteinExistence type="predicted"/>
<dbReference type="EMBL" id="ADAS02000011">
    <property type="protein sequence ID" value="OAV97712.1"/>
    <property type="molecule type" value="Genomic_DNA"/>
</dbReference>
<feature type="region of interest" description="Disordered" evidence="1">
    <location>
        <begin position="246"/>
        <end position="268"/>
    </location>
</feature>
<evidence type="ECO:0000256" key="2">
    <source>
        <dbReference type="SAM" id="Phobius"/>
    </source>
</evidence>
<feature type="region of interest" description="Disordered" evidence="1">
    <location>
        <begin position="1"/>
        <end position="40"/>
    </location>
</feature>
<keyword evidence="2" id="KW-1133">Transmembrane helix</keyword>
<protein>
    <submittedName>
        <fullName evidence="3 4">Uncharacterized protein</fullName>
    </submittedName>
</protein>
<feature type="compositionally biased region" description="Polar residues" evidence="1">
    <location>
        <begin position="162"/>
        <end position="175"/>
    </location>
</feature>
<dbReference type="OrthoDB" id="2507620at2759"/>
<evidence type="ECO:0000313" key="4">
    <source>
        <dbReference type="EnsemblFungi" id="PTTG_01122-t43_1-p1"/>
    </source>
</evidence>
<evidence type="ECO:0000313" key="5">
    <source>
        <dbReference type="Proteomes" id="UP000005240"/>
    </source>
</evidence>
<gene>
    <name evidence="3" type="ORF">PTTG_01122</name>
</gene>
<reference evidence="4 5" key="3">
    <citation type="journal article" date="2017" name="G3 (Bethesda)">
        <title>Comparative analysis highlights variable genome content of wheat rusts and divergence of the mating loci.</title>
        <authorList>
            <person name="Cuomo C.A."/>
            <person name="Bakkeren G."/>
            <person name="Khalil H.B."/>
            <person name="Panwar V."/>
            <person name="Joly D."/>
            <person name="Linning R."/>
            <person name="Sakthikumar S."/>
            <person name="Song X."/>
            <person name="Adiconis X."/>
            <person name="Fan L."/>
            <person name="Goldberg J.M."/>
            <person name="Levin J.Z."/>
            <person name="Young S."/>
            <person name="Zeng Q."/>
            <person name="Anikster Y."/>
            <person name="Bruce M."/>
            <person name="Wang M."/>
            <person name="Yin C."/>
            <person name="McCallum B."/>
            <person name="Szabo L.J."/>
            <person name="Hulbert S."/>
            <person name="Chen X."/>
            <person name="Fellers J.P."/>
        </authorList>
    </citation>
    <scope>NUCLEOTIDE SEQUENCE</scope>
    <source>
        <strain evidence="4">isolate 1-1 / race 1 (BBBD)</strain>
        <strain evidence="5">Isolate 1-1 / race 1 (BBBD)</strain>
    </source>
</reference>
<feature type="compositionally biased region" description="Low complexity" evidence="1">
    <location>
        <begin position="194"/>
        <end position="207"/>
    </location>
</feature>
<reference evidence="3" key="2">
    <citation type="submission" date="2016-05" db="EMBL/GenBank/DDBJ databases">
        <title>Comparative analysis highlights variable genome content of wheat rusts and divergence of the mating loci.</title>
        <authorList>
            <person name="Cuomo C.A."/>
            <person name="Bakkeren G."/>
            <person name="Szabo L."/>
            <person name="Khalil H."/>
            <person name="Joly D."/>
            <person name="Goldberg J."/>
            <person name="Young S."/>
            <person name="Zeng Q."/>
            <person name="Fellers J."/>
        </authorList>
    </citation>
    <scope>NUCLEOTIDE SEQUENCE [LARGE SCALE GENOMIC DNA]</scope>
    <source>
        <strain evidence="3">1-1 BBBD Race 1</strain>
    </source>
</reference>
<organism evidence="3">
    <name type="scientific">Puccinia triticina (isolate 1-1 / race 1 (BBBD))</name>
    <name type="common">Brown leaf rust fungus</name>
    <dbReference type="NCBI Taxonomy" id="630390"/>
    <lineage>
        <taxon>Eukaryota</taxon>
        <taxon>Fungi</taxon>
        <taxon>Dikarya</taxon>
        <taxon>Basidiomycota</taxon>
        <taxon>Pucciniomycotina</taxon>
        <taxon>Pucciniomycetes</taxon>
        <taxon>Pucciniales</taxon>
        <taxon>Pucciniaceae</taxon>
        <taxon>Puccinia</taxon>
    </lineage>
</organism>
<keyword evidence="5" id="KW-1185">Reference proteome</keyword>
<dbReference type="AlphaFoldDB" id="A0A180GZN2"/>